<protein>
    <submittedName>
        <fullName evidence="1">Uncharacterized protein</fullName>
    </submittedName>
</protein>
<proteinExistence type="predicted"/>
<dbReference type="EMBL" id="BLXT01004946">
    <property type="protein sequence ID" value="GFO18261.1"/>
    <property type="molecule type" value="Genomic_DNA"/>
</dbReference>
<dbReference type="Proteomes" id="UP000735302">
    <property type="component" value="Unassembled WGS sequence"/>
</dbReference>
<keyword evidence="2" id="KW-1185">Reference proteome</keyword>
<accession>A0AAV4BCX4</accession>
<evidence type="ECO:0000313" key="1">
    <source>
        <dbReference type="EMBL" id="GFO18261.1"/>
    </source>
</evidence>
<dbReference type="AlphaFoldDB" id="A0AAV4BCX4"/>
<sequence>MTGGIRAIPITAMESLSGIHSLELRKVSTTLIQAKKLKRLPSHQMKERCKTTSRSQLKRISFAQHSNSLKRILNIPTEDADTLHSFPTALTTKLKSQLLNMLHH</sequence>
<comment type="caution">
    <text evidence="1">The sequence shown here is derived from an EMBL/GenBank/DDBJ whole genome shotgun (WGS) entry which is preliminary data.</text>
</comment>
<gene>
    <name evidence="1" type="ORF">PoB_004476600</name>
</gene>
<organism evidence="1 2">
    <name type="scientific">Plakobranchus ocellatus</name>
    <dbReference type="NCBI Taxonomy" id="259542"/>
    <lineage>
        <taxon>Eukaryota</taxon>
        <taxon>Metazoa</taxon>
        <taxon>Spiralia</taxon>
        <taxon>Lophotrochozoa</taxon>
        <taxon>Mollusca</taxon>
        <taxon>Gastropoda</taxon>
        <taxon>Heterobranchia</taxon>
        <taxon>Euthyneura</taxon>
        <taxon>Panpulmonata</taxon>
        <taxon>Sacoglossa</taxon>
        <taxon>Placobranchoidea</taxon>
        <taxon>Plakobranchidae</taxon>
        <taxon>Plakobranchus</taxon>
    </lineage>
</organism>
<name>A0AAV4BCX4_9GAST</name>
<evidence type="ECO:0000313" key="2">
    <source>
        <dbReference type="Proteomes" id="UP000735302"/>
    </source>
</evidence>
<reference evidence="1 2" key="1">
    <citation type="journal article" date="2021" name="Elife">
        <title>Chloroplast acquisition without the gene transfer in kleptoplastic sea slugs, Plakobranchus ocellatus.</title>
        <authorList>
            <person name="Maeda T."/>
            <person name="Takahashi S."/>
            <person name="Yoshida T."/>
            <person name="Shimamura S."/>
            <person name="Takaki Y."/>
            <person name="Nagai Y."/>
            <person name="Toyoda A."/>
            <person name="Suzuki Y."/>
            <person name="Arimoto A."/>
            <person name="Ishii H."/>
            <person name="Satoh N."/>
            <person name="Nishiyama T."/>
            <person name="Hasebe M."/>
            <person name="Maruyama T."/>
            <person name="Minagawa J."/>
            <person name="Obokata J."/>
            <person name="Shigenobu S."/>
        </authorList>
    </citation>
    <scope>NUCLEOTIDE SEQUENCE [LARGE SCALE GENOMIC DNA]</scope>
</reference>